<dbReference type="PRINTS" id="PR00371">
    <property type="entry name" value="FPNCR"/>
</dbReference>
<comment type="caution">
    <text evidence="6">The sequence shown here is derived from an EMBL/GenBank/DDBJ whole genome shotgun (WGS) entry which is preliminary data.</text>
</comment>
<dbReference type="HOGENOM" id="CLU_003827_3_0_4"/>
<dbReference type="GO" id="GO:0004324">
    <property type="term" value="F:ferredoxin-NADP+ reductase activity"/>
    <property type="evidence" value="ECO:0007669"/>
    <property type="project" value="UniProtKB-EC"/>
</dbReference>
<dbReference type="Pfam" id="PF00175">
    <property type="entry name" value="NAD_binding_1"/>
    <property type="match status" value="1"/>
</dbReference>
<evidence type="ECO:0000259" key="5">
    <source>
        <dbReference type="PROSITE" id="PS51384"/>
    </source>
</evidence>
<dbReference type="EMBL" id="AGAY01000043">
    <property type="protein sequence ID" value="EGY52623.1"/>
    <property type="molecule type" value="Genomic_DNA"/>
</dbReference>
<protein>
    <recommendedName>
        <fullName evidence="2">ferredoxin--NADP(+) reductase</fullName>
        <ecNumber evidence="2">1.18.1.2</ecNumber>
    </recommendedName>
</protein>
<gene>
    <name evidence="6" type="primary">fpr2</name>
    <name evidence="6" type="ORF">HMPREF9371_1133</name>
</gene>
<dbReference type="InterPro" id="IPR039261">
    <property type="entry name" value="FNR_nucleotide-bd"/>
</dbReference>
<dbReference type="PANTHER" id="PTHR47878:SF2">
    <property type="entry name" value="OXIDOREDUCTASE FAD_NAD(P)-BINDING DOMAIN PROTEIN"/>
    <property type="match status" value="1"/>
</dbReference>
<sequence>MKKPQHRPFTPTFPHQPATTLTMTAAPAAKYTEETVLWVKHHTPKLMTFALTRPAEYRFSAGQFSRLGLPEGSGFIWRAYSVVSAEYADTLEYFAVLIEHGPMSARLAELKAGDTLLLDKTATGFFLPERFPDGRDLIMLCTGSGIAPFLSILQQPEIWQRFEHLVLVHSVSYANELIFRETLHKLSQHLLVGDYAHKLRFIPVLTREADAAPLNRRLPELIANGSLNRAIGLPFSAEHSRFMICGNPAMVKDTFQALLNLGFTMHRNRIPGQIMMENGF</sequence>
<proteinExistence type="inferred from homology"/>
<dbReference type="GO" id="GO:0042167">
    <property type="term" value="P:heme catabolic process"/>
    <property type="evidence" value="ECO:0007669"/>
    <property type="project" value="TreeGrafter"/>
</dbReference>
<comment type="catalytic activity">
    <reaction evidence="4">
        <text>2 reduced [2Fe-2S]-[ferredoxin] + NADP(+) + H(+) = 2 oxidized [2Fe-2S]-[ferredoxin] + NADPH</text>
        <dbReference type="Rhea" id="RHEA:20125"/>
        <dbReference type="Rhea" id="RHEA-COMP:10000"/>
        <dbReference type="Rhea" id="RHEA-COMP:10001"/>
        <dbReference type="ChEBI" id="CHEBI:15378"/>
        <dbReference type="ChEBI" id="CHEBI:33737"/>
        <dbReference type="ChEBI" id="CHEBI:33738"/>
        <dbReference type="ChEBI" id="CHEBI:57783"/>
        <dbReference type="ChEBI" id="CHEBI:58349"/>
        <dbReference type="EC" id="1.18.1.2"/>
    </reaction>
</comment>
<keyword evidence="3" id="KW-0547">Nucleotide-binding</keyword>
<dbReference type="InterPro" id="IPR017938">
    <property type="entry name" value="Riboflavin_synthase-like_b-brl"/>
</dbReference>
<accession>G4CHP4</accession>
<evidence type="ECO:0000313" key="6">
    <source>
        <dbReference type="EMBL" id="EGY52623.1"/>
    </source>
</evidence>
<organism evidence="6 7">
    <name type="scientific">Neisseria shayeganii 871</name>
    <dbReference type="NCBI Taxonomy" id="1032488"/>
    <lineage>
        <taxon>Bacteria</taxon>
        <taxon>Pseudomonadati</taxon>
        <taxon>Pseudomonadota</taxon>
        <taxon>Betaproteobacteria</taxon>
        <taxon>Neisseriales</taxon>
        <taxon>Neisseriaceae</taxon>
        <taxon>Neisseria</taxon>
    </lineage>
</organism>
<evidence type="ECO:0000256" key="2">
    <source>
        <dbReference type="ARBA" id="ARBA00013223"/>
    </source>
</evidence>
<reference evidence="6 7" key="1">
    <citation type="submission" date="2011-05" db="EMBL/GenBank/DDBJ databases">
        <authorList>
            <person name="Muzny D."/>
            <person name="Qin X."/>
            <person name="Deng J."/>
            <person name="Jiang H."/>
            <person name="Liu Y."/>
            <person name="Qu J."/>
            <person name="Song X.-Z."/>
            <person name="Zhang L."/>
            <person name="Thornton R."/>
            <person name="Coyle M."/>
            <person name="Francisco L."/>
            <person name="Jackson L."/>
            <person name="Javaid M."/>
            <person name="Korchina V."/>
            <person name="Kovar C."/>
            <person name="Mata R."/>
            <person name="Mathew T."/>
            <person name="Ngo R."/>
            <person name="Nguyen L."/>
            <person name="Nguyen N."/>
            <person name="Okwuonu G."/>
            <person name="Ongeri F."/>
            <person name="Pham C."/>
            <person name="Simmons D."/>
            <person name="Wilczek-Boney K."/>
            <person name="Hale W."/>
            <person name="Jakkamsetti A."/>
            <person name="Pham P."/>
            <person name="Ruth R."/>
            <person name="San Lucas F."/>
            <person name="Warren J."/>
            <person name="Zhang J."/>
            <person name="Zhao Z."/>
            <person name="Zhou C."/>
            <person name="Zhu D."/>
            <person name="Lee S."/>
            <person name="Bess C."/>
            <person name="Blankenburg K."/>
            <person name="Forbes L."/>
            <person name="Fu Q."/>
            <person name="Gubbala S."/>
            <person name="Hirani K."/>
            <person name="Jayaseelan J.C."/>
            <person name="Lara F."/>
            <person name="Munidasa M."/>
            <person name="Palculict T."/>
            <person name="Patil S."/>
            <person name="Pu L.-L."/>
            <person name="Saada N."/>
            <person name="Tang L."/>
            <person name="Weissenberger G."/>
            <person name="Zhu Y."/>
            <person name="Hemphill L."/>
            <person name="Shang Y."/>
            <person name="Youmans B."/>
            <person name="Ayvaz T."/>
            <person name="Ross M."/>
            <person name="Santibanez J."/>
            <person name="Aqrawi P."/>
            <person name="Gross S."/>
            <person name="Joshi V."/>
            <person name="Fowler G."/>
            <person name="Nazareth L."/>
            <person name="Reid J."/>
            <person name="Worley K."/>
            <person name="Petrosino J."/>
            <person name="Highlander S."/>
            <person name="Gibbs R."/>
        </authorList>
    </citation>
    <scope>NUCLEOTIDE SEQUENCE [LARGE SCALE GENOMIC DNA]</scope>
    <source>
        <strain evidence="6 7">871</strain>
    </source>
</reference>
<dbReference type="Gene3D" id="2.40.30.10">
    <property type="entry name" value="Translation factors"/>
    <property type="match status" value="1"/>
</dbReference>
<dbReference type="PATRIC" id="fig|1032488.3.peg.1064"/>
<dbReference type="InterPro" id="IPR033892">
    <property type="entry name" value="FNR_bac"/>
</dbReference>
<keyword evidence="7" id="KW-1185">Reference proteome</keyword>
<dbReference type="Gene3D" id="3.40.50.80">
    <property type="entry name" value="Nucleotide-binding domain of ferredoxin-NADP reductase (FNR) module"/>
    <property type="match status" value="1"/>
</dbReference>
<feature type="domain" description="FAD-binding FR-type" evidence="5">
    <location>
        <begin position="29"/>
        <end position="128"/>
    </location>
</feature>
<evidence type="ECO:0000256" key="3">
    <source>
        <dbReference type="ARBA" id="ARBA00022741"/>
    </source>
</evidence>
<dbReference type="PROSITE" id="PS51384">
    <property type="entry name" value="FAD_FR"/>
    <property type="match status" value="1"/>
</dbReference>
<dbReference type="GO" id="GO:0034599">
    <property type="term" value="P:cellular response to oxidative stress"/>
    <property type="evidence" value="ECO:0007669"/>
    <property type="project" value="TreeGrafter"/>
</dbReference>
<dbReference type="STRING" id="1032488.HMPREF9371_1133"/>
<dbReference type="GO" id="GO:0000166">
    <property type="term" value="F:nucleotide binding"/>
    <property type="evidence" value="ECO:0007669"/>
    <property type="project" value="UniProtKB-KW"/>
</dbReference>
<dbReference type="InterPro" id="IPR001709">
    <property type="entry name" value="Flavoprot_Pyr_Nucl_cyt_Rdtase"/>
</dbReference>
<name>G4CHP4_9NEIS</name>
<dbReference type="PRINTS" id="PR00410">
    <property type="entry name" value="PHEHYDRXLASE"/>
</dbReference>
<keyword evidence="6" id="KW-0560">Oxidoreductase</keyword>
<dbReference type="InterPro" id="IPR017927">
    <property type="entry name" value="FAD-bd_FR_type"/>
</dbReference>
<dbReference type="InterPro" id="IPR001433">
    <property type="entry name" value="OxRdtase_FAD/NAD-bd"/>
</dbReference>
<evidence type="ECO:0000256" key="4">
    <source>
        <dbReference type="ARBA" id="ARBA00047776"/>
    </source>
</evidence>
<comment type="similarity">
    <text evidence="1">Belongs to the ferredoxin--NADP reductase type 1 family.</text>
</comment>
<dbReference type="Proteomes" id="UP000003019">
    <property type="component" value="Unassembled WGS sequence"/>
</dbReference>
<dbReference type="CDD" id="cd06195">
    <property type="entry name" value="FNR1"/>
    <property type="match status" value="1"/>
</dbReference>
<dbReference type="EC" id="1.18.1.2" evidence="2"/>
<dbReference type="SUPFAM" id="SSF52343">
    <property type="entry name" value="Ferredoxin reductase-like, C-terminal NADP-linked domain"/>
    <property type="match status" value="1"/>
</dbReference>
<dbReference type="PANTHER" id="PTHR47878">
    <property type="entry name" value="OXIDOREDUCTASE FAD/NAD(P)-BINDING DOMAIN PROTEIN"/>
    <property type="match status" value="1"/>
</dbReference>
<dbReference type="AlphaFoldDB" id="G4CHP4"/>
<dbReference type="InterPro" id="IPR051930">
    <property type="entry name" value="FNR_type-1"/>
</dbReference>
<dbReference type="SUPFAM" id="SSF63380">
    <property type="entry name" value="Riboflavin synthase domain-like"/>
    <property type="match status" value="1"/>
</dbReference>
<evidence type="ECO:0000313" key="7">
    <source>
        <dbReference type="Proteomes" id="UP000003019"/>
    </source>
</evidence>
<evidence type="ECO:0000256" key="1">
    <source>
        <dbReference type="ARBA" id="ARBA00008312"/>
    </source>
</evidence>